<evidence type="ECO:0000313" key="7">
    <source>
        <dbReference type="EMBL" id="QCI26716.1"/>
    </source>
</evidence>
<feature type="binding site" evidence="6">
    <location>
        <position position="102"/>
    </location>
    <ligand>
        <name>S-adenosyl-L-methionine</name>
        <dbReference type="ChEBI" id="CHEBI:59789"/>
    </ligand>
</feature>
<evidence type="ECO:0000256" key="4">
    <source>
        <dbReference type="ARBA" id="ARBA00022679"/>
    </source>
</evidence>
<organism evidence="7 8">
    <name type="scientific">Buchnera aphidicola</name>
    <name type="common">Thelaxes californica</name>
    <dbReference type="NCBI Taxonomy" id="1315998"/>
    <lineage>
        <taxon>Bacteria</taxon>
        <taxon>Pseudomonadati</taxon>
        <taxon>Pseudomonadota</taxon>
        <taxon>Gammaproteobacteria</taxon>
        <taxon>Enterobacterales</taxon>
        <taxon>Erwiniaceae</taxon>
        <taxon>Buchnera</taxon>
    </lineage>
</organism>
<accession>A0A4D6Y9N3</accession>
<name>A0A4D6Y9N3_9GAMM</name>
<dbReference type="InterPro" id="IPR029063">
    <property type="entry name" value="SAM-dependent_MTases_sf"/>
</dbReference>
<dbReference type="PIRSF" id="PIRSF004486">
    <property type="entry name" value="MraW"/>
    <property type="match status" value="1"/>
</dbReference>
<dbReference type="Gene3D" id="1.10.150.170">
    <property type="entry name" value="Putative methyltransferase TM0872, insert domain"/>
    <property type="match status" value="1"/>
</dbReference>
<evidence type="ECO:0000256" key="6">
    <source>
        <dbReference type="HAMAP-Rule" id="MF_01007"/>
    </source>
</evidence>
<sequence>MTTIKTLHIPVLLNESIQALQIKEDGTYIDATFGYGGHTKQILKKLGKTGMLYAFDRDPYSIDYSKKIKETRLKVYQKKFSKIYEFATQKKIIGKIDGIIIDLGISNMQIKNASRGFSFTNNGILDMRMNPQEGIPAYKWLLTTKEKKIAEIIKKFGEEKYSKKIAYQIVQQNKIKPIKYTHELVKIIKKIIPIKIGNKHPATRTFQAIRIYINQEITELKSILATSLKILKKNGKLTIISFHSLEDRIIKKFMIKFGKTKQFPKNMPINETQIKFLSKPILSIKKKIKPSFKEILNNPSSRSAILRIAKKII</sequence>
<dbReference type="PANTHER" id="PTHR11265:SF0">
    <property type="entry name" value="12S RRNA N4-METHYLCYTIDINE METHYLTRANSFERASE"/>
    <property type="match status" value="1"/>
</dbReference>
<dbReference type="InterPro" id="IPR023397">
    <property type="entry name" value="SAM-dep_MeTrfase_MraW_recog"/>
</dbReference>
<feature type="binding site" evidence="6">
    <location>
        <begin position="36"/>
        <end position="38"/>
    </location>
    <ligand>
        <name>S-adenosyl-L-methionine</name>
        <dbReference type="ChEBI" id="CHEBI:59789"/>
    </ligand>
</feature>
<dbReference type="SUPFAM" id="SSF81799">
    <property type="entry name" value="Putative methyltransferase TM0872, insert domain"/>
    <property type="match status" value="1"/>
</dbReference>
<keyword evidence="5 6" id="KW-0949">S-adenosyl-L-methionine</keyword>
<keyword evidence="2 6" id="KW-0698">rRNA processing</keyword>
<proteinExistence type="inferred from homology"/>
<dbReference type="Proteomes" id="UP000298782">
    <property type="component" value="Chromosome"/>
</dbReference>
<comment type="subcellular location">
    <subcellularLocation>
        <location evidence="6">Cytoplasm</location>
    </subcellularLocation>
</comment>
<keyword evidence="8" id="KW-1185">Reference proteome</keyword>
<dbReference type="NCBIfam" id="TIGR00006">
    <property type="entry name" value="16S rRNA (cytosine(1402)-N(4))-methyltransferase RsmH"/>
    <property type="match status" value="1"/>
</dbReference>
<dbReference type="GO" id="GO:0071424">
    <property type="term" value="F:rRNA (cytosine-N4-)-methyltransferase activity"/>
    <property type="evidence" value="ECO:0007669"/>
    <property type="project" value="UniProtKB-UniRule"/>
</dbReference>
<comment type="catalytic activity">
    <reaction evidence="6">
        <text>cytidine(1402) in 16S rRNA + S-adenosyl-L-methionine = N(4)-methylcytidine(1402) in 16S rRNA + S-adenosyl-L-homocysteine + H(+)</text>
        <dbReference type="Rhea" id="RHEA:42928"/>
        <dbReference type="Rhea" id="RHEA-COMP:10286"/>
        <dbReference type="Rhea" id="RHEA-COMP:10287"/>
        <dbReference type="ChEBI" id="CHEBI:15378"/>
        <dbReference type="ChEBI" id="CHEBI:57856"/>
        <dbReference type="ChEBI" id="CHEBI:59789"/>
        <dbReference type="ChEBI" id="CHEBI:74506"/>
        <dbReference type="ChEBI" id="CHEBI:82748"/>
        <dbReference type="EC" id="2.1.1.199"/>
    </reaction>
</comment>
<evidence type="ECO:0000256" key="1">
    <source>
        <dbReference type="ARBA" id="ARBA00010396"/>
    </source>
</evidence>
<evidence type="ECO:0000313" key="8">
    <source>
        <dbReference type="Proteomes" id="UP000298782"/>
    </source>
</evidence>
<feature type="binding site" evidence="6">
    <location>
        <position position="109"/>
    </location>
    <ligand>
        <name>S-adenosyl-L-methionine</name>
        <dbReference type="ChEBI" id="CHEBI:59789"/>
    </ligand>
</feature>
<dbReference type="GO" id="GO:0070475">
    <property type="term" value="P:rRNA base methylation"/>
    <property type="evidence" value="ECO:0007669"/>
    <property type="project" value="UniProtKB-UniRule"/>
</dbReference>
<reference evidence="7 8" key="2">
    <citation type="submission" date="2019-05" db="EMBL/GenBank/DDBJ databases">
        <title>Genome evolution of the obligate endosymbiont Buchnera aphidicola.</title>
        <authorList>
            <person name="Moran N.A."/>
        </authorList>
    </citation>
    <scope>NUCLEOTIDE SEQUENCE [LARGE SCALE GENOMIC DNA]</scope>
    <source>
        <strain evidence="7 8">Tca</strain>
    </source>
</reference>
<dbReference type="PANTHER" id="PTHR11265">
    <property type="entry name" value="S-ADENOSYL-METHYLTRANSFERASE MRAW"/>
    <property type="match status" value="1"/>
</dbReference>
<dbReference type="GO" id="GO:0005737">
    <property type="term" value="C:cytoplasm"/>
    <property type="evidence" value="ECO:0007669"/>
    <property type="project" value="UniProtKB-SubCell"/>
</dbReference>
<dbReference type="HAMAP" id="MF_01007">
    <property type="entry name" value="16SrRNA_methyltr_H"/>
    <property type="match status" value="1"/>
</dbReference>
<evidence type="ECO:0000256" key="3">
    <source>
        <dbReference type="ARBA" id="ARBA00022603"/>
    </source>
</evidence>
<dbReference type="SUPFAM" id="SSF53335">
    <property type="entry name" value="S-adenosyl-L-methionine-dependent methyltransferases"/>
    <property type="match status" value="1"/>
</dbReference>
<evidence type="ECO:0000256" key="5">
    <source>
        <dbReference type="ARBA" id="ARBA00022691"/>
    </source>
</evidence>
<reference evidence="7 8" key="1">
    <citation type="submission" date="2018-12" db="EMBL/GenBank/DDBJ databases">
        <authorList>
            <person name="Chong R.A."/>
        </authorList>
    </citation>
    <scope>NUCLEOTIDE SEQUENCE [LARGE SCALE GENOMIC DNA]</scope>
    <source>
        <strain evidence="7 8">Tca</strain>
    </source>
</reference>
<dbReference type="AlphaFoldDB" id="A0A4D6Y9N3"/>
<keyword evidence="6" id="KW-0963">Cytoplasm</keyword>
<dbReference type="OrthoDB" id="9806637at2"/>
<gene>
    <name evidence="6 7" type="primary">rsmH</name>
    <name evidence="7" type="ORF">D9V80_00860</name>
</gene>
<keyword evidence="4 6" id="KW-0808">Transferase</keyword>
<feature type="binding site" evidence="6">
    <location>
        <position position="56"/>
    </location>
    <ligand>
        <name>S-adenosyl-L-methionine</name>
        <dbReference type="ChEBI" id="CHEBI:59789"/>
    </ligand>
</feature>
<comment type="function">
    <text evidence="6">Specifically methylates the N4 position of cytidine in position 1402 (C1402) of 16S rRNA.</text>
</comment>
<dbReference type="Gene3D" id="3.40.50.150">
    <property type="entry name" value="Vaccinia Virus protein VP39"/>
    <property type="match status" value="1"/>
</dbReference>
<keyword evidence="3 6" id="KW-0489">Methyltransferase</keyword>
<dbReference type="InterPro" id="IPR002903">
    <property type="entry name" value="RsmH"/>
</dbReference>
<dbReference type="RefSeq" id="WP_158353315.1">
    <property type="nucleotide sequence ID" value="NZ_CP034852.1"/>
</dbReference>
<feature type="binding site" evidence="6">
    <location>
        <position position="80"/>
    </location>
    <ligand>
        <name>S-adenosyl-L-methionine</name>
        <dbReference type="ChEBI" id="CHEBI:59789"/>
    </ligand>
</feature>
<dbReference type="Pfam" id="PF01795">
    <property type="entry name" value="Methyltransf_5"/>
    <property type="match status" value="1"/>
</dbReference>
<dbReference type="EMBL" id="CP034852">
    <property type="protein sequence ID" value="QCI26716.1"/>
    <property type="molecule type" value="Genomic_DNA"/>
</dbReference>
<protein>
    <recommendedName>
        <fullName evidence="6">Ribosomal RNA small subunit methyltransferase H</fullName>
        <ecNumber evidence="6">2.1.1.199</ecNumber>
    </recommendedName>
    <alternativeName>
        <fullName evidence="6">16S rRNA m(4)C1402 methyltransferase</fullName>
    </alternativeName>
    <alternativeName>
        <fullName evidence="6">rRNA (cytosine-N(4)-)-methyltransferase RsmH</fullName>
    </alternativeName>
</protein>
<comment type="similarity">
    <text evidence="1 6">Belongs to the methyltransferase superfamily. RsmH family.</text>
</comment>
<evidence type="ECO:0000256" key="2">
    <source>
        <dbReference type="ARBA" id="ARBA00022552"/>
    </source>
</evidence>
<dbReference type="EC" id="2.1.1.199" evidence="6"/>